<dbReference type="AlphaFoldDB" id="A0A5N5FUV6"/>
<evidence type="ECO:0000313" key="3">
    <source>
        <dbReference type="Proteomes" id="UP000327157"/>
    </source>
</evidence>
<evidence type="ECO:0000256" key="1">
    <source>
        <dbReference type="ARBA" id="ARBA00022963"/>
    </source>
</evidence>
<name>A0A5N5FUV6_9ROSA</name>
<accession>A0A5N5FUV6</accession>
<comment type="caution">
    <text evidence="2">The sequence shown here is derived from an EMBL/GenBank/DDBJ whole genome shotgun (WGS) entry which is preliminary data.</text>
</comment>
<organism evidence="2 3">
    <name type="scientific">Pyrus ussuriensis x Pyrus communis</name>
    <dbReference type="NCBI Taxonomy" id="2448454"/>
    <lineage>
        <taxon>Eukaryota</taxon>
        <taxon>Viridiplantae</taxon>
        <taxon>Streptophyta</taxon>
        <taxon>Embryophyta</taxon>
        <taxon>Tracheophyta</taxon>
        <taxon>Spermatophyta</taxon>
        <taxon>Magnoliopsida</taxon>
        <taxon>eudicotyledons</taxon>
        <taxon>Gunneridae</taxon>
        <taxon>Pentapetalae</taxon>
        <taxon>rosids</taxon>
        <taxon>fabids</taxon>
        <taxon>Rosales</taxon>
        <taxon>Rosaceae</taxon>
        <taxon>Amygdaloideae</taxon>
        <taxon>Maleae</taxon>
        <taxon>Pyrus</taxon>
    </lineage>
</organism>
<dbReference type="PANTHER" id="PTHR32176:SF116">
    <property type="entry name" value="PATATIN"/>
    <property type="match status" value="1"/>
</dbReference>
<evidence type="ECO:0000313" key="2">
    <source>
        <dbReference type="EMBL" id="KAB2606926.1"/>
    </source>
</evidence>
<dbReference type="GO" id="GO:0047372">
    <property type="term" value="F:monoacylglycerol lipase activity"/>
    <property type="evidence" value="ECO:0007669"/>
    <property type="project" value="TreeGrafter"/>
</dbReference>
<dbReference type="SUPFAM" id="SSF52151">
    <property type="entry name" value="FabD/lysophospholipase-like"/>
    <property type="match status" value="1"/>
</dbReference>
<dbReference type="PANTHER" id="PTHR32176">
    <property type="entry name" value="XYLOSE ISOMERASE"/>
    <property type="match status" value="1"/>
</dbReference>
<dbReference type="GO" id="GO:0016042">
    <property type="term" value="P:lipid catabolic process"/>
    <property type="evidence" value="ECO:0007669"/>
    <property type="project" value="UniProtKB-KW"/>
</dbReference>
<keyword evidence="1" id="KW-0443">Lipid metabolism</keyword>
<gene>
    <name evidence="2" type="ORF">D8674_006643</name>
</gene>
<dbReference type="GO" id="GO:0004620">
    <property type="term" value="F:phospholipase activity"/>
    <property type="evidence" value="ECO:0007669"/>
    <property type="project" value="TreeGrafter"/>
</dbReference>
<dbReference type="Gene3D" id="3.40.1090.10">
    <property type="entry name" value="Cytosolic phospholipase A2 catalytic domain"/>
    <property type="match status" value="1"/>
</dbReference>
<protein>
    <submittedName>
        <fullName evidence="2">Patatin-like protein 2</fullName>
    </submittedName>
</protein>
<dbReference type="Proteomes" id="UP000327157">
    <property type="component" value="Chromosome 11"/>
</dbReference>
<reference evidence="2 3" key="1">
    <citation type="submission" date="2019-09" db="EMBL/GenBank/DDBJ databases">
        <authorList>
            <person name="Ou C."/>
        </authorList>
    </citation>
    <scope>NUCLEOTIDE SEQUENCE [LARGE SCALE GENOMIC DNA]</scope>
    <source>
        <strain evidence="2">S2</strain>
        <tissue evidence="2">Leaf</tissue>
    </source>
</reference>
<reference evidence="3" key="2">
    <citation type="submission" date="2019-10" db="EMBL/GenBank/DDBJ databases">
        <title>A de novo genome assembly of a pear dwarfing rootstock.</title>
        <authorList>
            <person name="Wang F."/>
            <person name="Wang J."/>
            <person name="Li S."/>
            <person name="Zhang Y."/>
            <person name="Fang M."/>
            <person name="Ma L."/>
            <person name="Zhao Y."/>
            <person name="Jiang S."/>
        </authorList>
    </citation>
    <scope>NUCLEOTIDE SEQUENCE [LARGE SCALE GENOMIC DNA]</scope>
</reference>
<keyword evidence="3" id="KW-1185">Reference proteome</keyword>
<keyword evidence="1" id="KW-0442">Lipid degradation</keyword>
<proteinExistence type="predicted"/>
<reference evidence="2 3" key="3">
    <citation type="submission" date="2019-11" db="EMBL/GenBank/DDBJ databases">
        <title>A de novo genome assembly of a pear dwarfing rootstock.</title>
        <authorList>
            <person name="Wang F."/>
            <person name="Wang J."/>
            <person name="Li S."/>
            <person name="Zhang Y."/>
            <person name="Fang M."/>
            <person name="Ma L."/>
            <person name="Zhao Y."/>
            <person name="Jiang S."/>
        </authorList>
    </citation>
    <scope>NUCLEOTIDE SEQUENCE [LARGE SCALE GENOMIC DNA]</scope>
    <source>
        <strain evidence="2">S2</strain>
        <tissue evidence="2">Leaf</tissue>
    </source>
</reference>
<dbReference type="EMBL" id="SMOL01000559">
    <property type="protein sequence ID" value="KAB2606926.1"/>
    <property type="molecule type" value="Genomic_DNA"/>
</dbReference>
<dbReference type="InterPro" id="IPR016035">
    <property type="entry name" value="Acyl_Trfase/lysoPLipase"/>
</dbReference>
<sequence length="119" mass="13445">MLQVGNPNEWGILNWFMNSKRSGIPLIDVLTTPNVNMVEVYLPTFFNVSRSDGNYLRIQEDGLKPDEIDTTNSSPENLKKLVKAGTNLLEKTVSAMNLDTGWYDEPNDMTCKYKDAIAE</sequence>